<evidence type="ECO:0000256" key="17">
    <source>
        <dbReference type="PIRSR" id="PIRSR006621-1"/>
    </source>
</evidence>
<dbReference type="PIRSF" id="PIRSF006621">
    <property type="entry name" value="Dus"/>
    <property type="match status" value="1"/>
</dbReference>
<dbReference type="InterPro" id="IPR035587">
    <property type="entry name" value="DUS-like_FMN-bd"/>
</dbReference>
<keyword evidence="3 16" id="KW-0288">FMN</keyword>
<gene>
    <name evidence="20" type="primary">KNAG0B06220</name>
    <name evidence="20" type="ordered locus">KNAG_0B06220</name>
</gene>
<organism evidence="20 21">
    <name type="scientific">Huiozyma naganishii (strain ATCC MYA-139 / BCRC 22969 / CBS 8797 / KCTC 17520 / NBRC 10181 / NCYC 3082 / Yp74L-3)</name>
    <name type="common">Yeast</name>
    <name type="synonym">Kazachstania naganishii</name>
    <dbReference type="NCBI Taxonomy" id="1071383"/>
    <lineage>
        <taxon>Eukaryota</taxon>
        <taxon>Fungi</taxon>
        <taxon>Dikarya</taxon>
        <taxon>Ascomycota</taxon>
        <taxon>Saccharomycotina</taxon>
        <taxon>Saccharomycetes</taxon>
        <taxon>Saccharomycetales</taxon>
        <taxon>Saccharomycetaceae</taxon>
        <taxon>Huiozyma</taxon>
    </lineage>
</organism>
<evidence type="ECO:0000313" key="20">
    <source>
        <dbReference type="EMBL" id="CCK69052.1"/>
    </source>
</evidence>
<keyword evidence="2 16" id="KW-0285">Flavoprotein</keyword>
<dbReference type="CDD" id="cd02801">
    <property type="entry name" value="DUS_like_FMN"/>
    <property type="match status" value="1"/>
</dbReference>
<dbReference type="GO" id="GO:0050660">
    <property type="term" value="F:flavin adenine dinucleotide binding"/>
    <property type="evidence" value="ECO:0007669"/>
    <property type="project" value="InterPro"/>
</dbReference>
<comment type="function">
    <text evidence="16">Catalyzes the synthesis of dihydrouridine, a modified base found in the D-loop of most tRNAs.</text>
</comment>
<evidence type="ECO:0000256" key="10">
    <source>
        <dbReference type="ARBA" id="ARBA00049447"/>
    </source>
</evidence>
<comment type="catalytic activity">
    <reaction evidence="14">
        <text>5,6-dihydrouridine(20a) in tRNA + NADP(+) = uridine(20a) in tRNA + NADPH + H(+)</text>
        <dbReference type="Rhea" id="RHEA:53344"/>
        <dbReference type="Rhea" id="RHEA-COMP:13535"/>
        <dbReference type="Rhea" id="RHEA-COMP:13536"/>
        <dbReference type="ChEBI" id="CHEBI:15378"/>
        <dbReference type="ChEBI" id="CHEBI:57783"/>
        <dbReference type="ChEBI" id="CHEBI:58349"/>
        <dbReference type="ChEBI" id="CHEBI:65315"/>
        <dbReference type="ChEBI" id="CHEBI:74443"/>
        <dbReference type="EC" id="1.3.1.90"/>
    </reaction>
    <physiologicalReaction direction="right-to-left" evidence="14">
        <dbReference type="Rhea" id="RHEA:53346"/>
    </physiologicalReaction>
</comment>
<dbReference type="EMBL" id="HE978315">
    <property type="protein sequence ID" value="CCK69052.1"/>
    <property type="molecule type" value="Genomic_DNA"/>
</dbReference>
<feature type="binding site" evidence="18">
    <location>
        <begin position="247"/>
        <end position="248"/>
    </location>
    <ligand>
        <name>FMN</name>
        <dbReference type="ChEBI" id="CHEBI:58210"/>
    </ligand>
</feature>
<keyword evidence="4" id="KW-0507">mRNA processing</keyword>
<evidence type="ECO:0000256" key="5">
    <source>
        <dbReference type="ARBA" id="ARBA00022694"/>
    </source>
</evidence>
<comment type="catalytic activity">
    <reaction evidence="11">
        <text>5,6-dihydrouridine(20b) in tRNA + NADP(+) = uridine(20b) in tRNA + NADPH + H(+)</text>
        <dbReference type="Rhea" id="RHEA:53356"/>
        <dbReference type="Rhea" id="RHEA-COMP:13537"/>
        <dbReference type="Rhea" id="RHEA-COMP:13538"/>
        <dbReference type="ChEBI" id="CHEBI:15378"/>
        <dbReference type="ChEBI" id="CHEBI:57783"/>
        <dbReference type="ChEBI" id="CHEBI:58349"/>
        <dbReference type="ChEBI" id="CHEBI:65315"/>
        <dbReference type="ChEBI" id="CHEBI:74443"/>
        <dbReference type="EC" id="1.3.1.90"/>
    </reaction>
    <physiologicalReaction direction="right-to-left" evidence="11">
        <dbReference type="Rhea" id="RHEA:53358"/>
    </physiologicalReaction>
</comment>
<dbReference type="HOGENOM" id="CLU_013299_4_0_1"/>
<dbReference type="PANTHER" id="PTHR11082:SF31">
    <property type="entry name" value="TRNA-DIHYDROURIDINE(20A_20B) SYNTHASE [NAD(P)+]-LIKE"/>
    <property type="match status" value="1"/>
</dbReference>
<dbReference type="GO" id="GO:0006397">
    <property type="term" value="P:mRNA processing"/>
    <property type="evidence" value="ECO:0007669"/>
    <property type="project" value="UniProtKB-KW"/>
</dbReference>
<comment type="catalytic activity">
    <reaction evidence="13">
        <text>5,6-dihydrouridine(20b) in tRNA + NAD(+) = uridine(20b) in tRNA + NADH + H(+)</text>
        <dbReference type="Rhea" id="RHEA:53352"/>
        <dbReference type="Rhea" id="RHEA-COMP:13537"/>
        <dbReference type="Rhea" id="RHEA-COMP:13538"/>
        <dbReference type="ChEBI" id="CHEBI:15378"/>
        <dbReference type="ChEBI" id="CHEBI:57540"/>
        <dbReference type="ChEBI" id="CHEBI:57945"/>
        <dbReference type="ChEBI" id="CHEBI:65315"/>
        <dbReference type="ChEBI" id="CHEBI:74443"/>
        <dbReference type="EC" id="1.3.1.90"/>
    </reaction>
    <physiologicalReaction direction="right-to-left" evidence="13">
        <dbReference type="Rhea" id="RHEA:53354"/>
    </physiologicalReaction>
</comment>
<evidence type="ECO:0000256" key="1">
    <source>
        <dbReference type="ARBA" id="ARBA00001917"/>
    </source>
</evidence>
<evidence type="ECO:0000256" key="2">
    <source>
        <dbReference type="ARBA" id="ARBA00022630"/>
    </source>
</evidence>
<dbReference type="OMA" id="VEPHCDY"/>
<dbReference type="Proteomes" id="UP000006310">
    <property type="component" value="Chromosome 2"/>
</dbReference>
<evidence type="ECO:0000256" key="14">
    <source>
        <dbReference type="ARBA" id="ARBA00052996"/>
    </source>
</evidence>
<protein>
    <recommendedName>
        <fullName evidence="16">tRNA-dihydrouridine synthase</fullName>
        <ecNumber evidence="16">1.3.1.-</ecNumber>
    </recommendedName>
</protein>
<dbReference type="KEGG" id="kng:KNAG_0B06220"/>
<feature type="active site" description="Proton donor" evidence="17">
    <location>
        <position position="118"/>
    </location>
</feature>
<dbReference type="Pfam" id="PF01207">
    <property type="entry name" value="Dus"/>
    <property type="match status" value="1"/>
</dbReference>
<feature type="binding site" evidence="18">
    <location>
        <begin position="35"/>
        <end position="37"/>
    </location>
    <ligand>
        <name>FMN</name>
        <dbReference type="ChEBI" id="CHEBI:58210"/>
    </ligand>
</feature>
<dbReference type="PROSITE" id="PS01136">
    <property type="entry name" value="UPF0034"/>
    <property type="match status" value="1"/>
</dbReference>
<dbReference type="GO" id="GO:0102266">
    <property type="term" value="F:tRNA-dihydrouridine20a synthase activity"/>
    <property type="evidence" value="ECO:0007669"/>
    <property type="project" value="UniProtKB-EC"/>
</dbReference>
<keyword evidence="6" id="KW-0521">NADP</keyword>
<evidence type="ECO:0000259" key="19">
    <source>
        <dbReference type="Pfam" id="PF01207"/>
    </source>
</evidence>
<dbReference type="PANTHER" id="PTHR11082">
    <property type="entry name" value="TRNA-DIHYDROURIDINE SYNTHASE"/>
    <property type="match status" value="1"/>
</dbReference>
<evidence type="ECO:0000256" key="12">
    <source>
        <dbReference type="ARBA" id="ARBA00051779"/>
    </source>
</evidence>
<keyword evidence="5 16" id="KW-0819">tRNA processing</keyword>
<keyword evidence="7 16" id="KW-0560">Oxidoreductase</keyword>
<dbReference type="RefSeq" id="XP_022463298.1">
    <property type="nucleotide sequence ID" value="XM_022606621.1"/>
</dbReference>
<evidence type="ECO:0000256" key="11">
    <source>
        <dbReference type="ARBA" id="ARBA00050434"/>
    </source>
</evidence>
<dbReference type="GO" id="GO:0106414">
    <property type="term" value="F:mRNA dihydrouridine synthase activity"/>
    <property type="evidence" value="ECO:0007669"/>
    <property type="project" value="RHEA"/>
</dbReference>
<proteinExistence type="inferred from homology"/>
<dbReference type="GO" id="GO:0102267">
    <property type="term" value="F:tRNA-dihydrouridine20b synthase activity"/>
    <property type="evidence" value="ECO:0007669"/>
    <property type="project" value="EnsemblFungi"/>
</dbReference>
<dbReference type="Gene3D" id="3.20.20.70">
    <property type="entry name" value="Aldolase class I"/>
    <property type="match status" value="1"/>
</dbReference>
<dbReference type="OrthoDB" id="9977870at2759"/>
<evidence type="ECO:0000256" key="3">
    <source>
        <dbReference type="ARBA" id="ARBA00022643"/>
    </source>
</evidence>
<dbReference type="FunFam" id="3.20.20.70:FF:000159">
    <property type="entry name" value="tRNA-dihydrouridine synthase 4"/>
    <property type="match status" value="1"/>
</dbReference>
<evidence type="ECO:0000256" key="16">
    <source>
        <dbReference type="PIRNR" id="PIRNR006621"/>
    </source>
</evidence>
<evidence type="ECO:0000256" key="15">
    <source>
        <dbReference type="ARBA" id="ARBA00060741"/>
    </source>
</evidence>
<feature type="binding site" evidence="18">
    <location>
        <position position="89"/>
    </location>
    <ligand>
        <name>FMN</name>
        <dbReference type="ChEBI" id="CHEBI:58210"/>
    </ligand>
</feature>
<dbReference type="InterPro" id="IPR001269">
    <property type="entry name" value="DUS_fam"/>
</dbReference>
<comment type="catalytic activity">
    <reaction evidence="9">
        <text>a 5,6-dihydrouridine in mRNA + NAD(+) = a uridine in mRNA + NADH + H(+)</text>
        <dbReference type="Rhea" id="RHEA:69851"/>
        <dbReference type="Rhea" id="RHEA-COMP:14658"/>
        <dbReference type="Rhea" id="RHEA-COMP:17789"/>
        <dbReference type="ChEBI" id="CHEBI:15378"/>
        <dbReference type="ChEBI" id="CHEBI:57540"/>
        <dbReference type="ChEBI" id="CHEBI:57945"/>
        <dbReference type="ChEBI" id="CHEBI:65315"/>
        <dbReference type="ChEBI" id="CHEBI:74443"/>
    </reaction>
    <physiologicalReaction direction="right-to-left" evidence="9">
        <dbReference type="Rhea" id="RHEA:69853"/>
    </physiologicalReaction>
</comment>
<feature type="domain" description="DUS-like FMN-binding" evidence="19">
    <location>
        <begin position="34"/>
        <end position="326"/>
    </location>
</feature>
<comment type="similarity">
    <text evidence="16">Belongs to the dus family.</text>
</comment>
<comment type="catalytic activity">
    <reaction evidence="12">
        <text>5,6-dihydrouridine(20a) in tRNA + NAD(+) = uridine(20a) in tRNA + NADH + H(+)</text>
        <dbReference type="Rhea" id="RHEA:53348"/>
        <dbReference type="Rhea" id="RHEA-COMP:13535"/>
        <dbReference type="Rhea" id="RHEA-COMP:13536"/>
        <dbReference type="ChEBI" id="CHEBI:15378"/>
        <dbReference type="ChEBI" id="CHEBI:57540"/>
        <dbReference type="ChEBI" id="CHEBI:57945"/>
        <dbReference type="ChEBI" id="CHEBI:65315"/>
        <dbReference type="ChEBI" id="CHEBI:74443"/>
        <dbReference type="EC" id="1.3.1.90"/>
    </reaction>
    <physiologicalReaction direction="right-to-left" evidence="12">
        <dbReference type="Rhea" id="RHEA:53350"/>
    </physiologicalReaction>
</comment>
<evidence type="ECO:0000256" key="4">
    <source>
        <dbReference type="ARBA" id="ARBA00022664"/>
    </source>
</evidence>
<evidence type="ECO:0000256" key="9">
    <source>
        <dbReference type="ARBA" id="ARBA00048342"/>
    </source>
</evidence>
<name>J7RVT3_HUIN7</name>
<dbReference type="InterPro" id="IPR018517">
    <property type="entry name" value="tRNA_hU_synthase_CS"/>
</dbReference>
<sequence length="345" mass="39048">MLPLPPKVLTERNDPLHLIKTRLDTHGRPATIQGPMVRYSKLAFRETCREYNVDITYTPMMLAREFVRNEHARLTDLSIGSADVPVIAQVGVNSVVDLMRFVEMVSPYVDGIGINCGCPIREQVREGIGCALIYTENLLVEMVKTVKDKYGDKLRLETKIRIHEHKVPERTLKLCRRLCDAGVDWITVHGRLRTTRSSEPVDLDAIKYIVDGIADRDTPVVANGDCFTVEDMVRIQRITGAHGVMAARGLLANPALFSGQDKCPWGCLERFLYHCSEVGDGLPIQLILHHVHCMLESMQVRKKLLKQIMNLESFAHLLDWLEKHFVLLREGDEGYGTGTEVPLRE</sequence>
<keyword evidence="18" id="KW-0547">Nucleotide-binding</keyword>
<feature type="binding site" evidence="18">
    <location>
        <position position="189"/>
    </location>
    <ligand>
        <name>FMN</name>
        <dbReference type="ChEBI" id="CHEBI:58210"/>
    </ligand>
</feature>
<evidence type="ECO:0000313" key="21">
    <source>
        <dbReference type="Proteomes" id="UP000006310"/>
    </source>
</evidence>
<evidence type="ECO:0000256" key="7">
    <source>
        <dbReference type="ARBA" id="ARBA00023002"/>
    </source>
</evidence>
<evidence type="ECO:0000256" key="18">
    <source>
        <dbReference type="PIRSR" id="PIRSR006621-2"/>
    </source>
</evidence>
<dbReference type="eggNOG" id="KOG2335">
    <property type="taxonomic scope" value="Eukaryota"/>
</dbReference>
<keyword evidence="21" id="KW-1185">Reference proteome</keyword>
<comment type="catalytic activity">
    <reaction evidence="10">
        <text>a 5,6-dihydrouridine in mRNA + NADP(+) = a uridine in mRNA + NADPH + H(+)</text>
        <dbReference type="Rhea" id="RHEA:69855"/>
        <dbReference type="Rhea" id="RHEA-COMP:14658"/>
        <dbReference type="Rhea" id="RHEA-COMP:17789"/>
        <dbReference type="ChEBI" id="CHEBI:15378"/>
        <dbReference type="ChEBI" id="CHEBI:57783"/>
        <dbReference type="ChEBI" id="CHEBI:58349"/>
        <dbReference type="ChEBI" id="CHEBI:65315"/>
        <dbReference type="ChEBI" id="CHEBI:74443"/>
    </reaction>
    <physiologicalReaction direction="right-to-left" evidence="10">
        <dbReference type="Rhea" id="RHEA:69857"/>
    </physiologicalReaction>
</comment>
<comment type="cofactor">
    <cofactor evidence="1 16 18">
        <name>FMN</name>
        <dbReference type="ChEBI" id="CHEBI:58210"/>
    </cofactor>
</comment>
<comment type="similarity">
    <text evidence="15">Belongs to the Dus family. Dus4 subfamily.</text>
</comment>
<dbReference type="SUPFAM" id="SSF51395">
    <property type="entry name" value="FMN-linked oxidoreductases"/>
    <property type="match status" value="1"/>
</dbReference>
<dbReference type="InterPro" id="IPR013785">
    <property type="entry name" value="Aldolase_TIM"/>
</dbReference>
<reference evidence="20 21" key="1">
    <citation type="journal article" date="2011" name="Proc. Natl. Acad. Sci. U.S.A.">
        <title>Evolutionary erosion of yeast sex chromosomes by mating-type switching accidents.</title>
        <authorList>
            <person name="Gordon J.L."/>
            <person name="Armisen D."/>
            <person name="Proux-Wera E."/>
            <person name="Oheigeartaigh S.S."/>
            <person name="Byrne K.P."/>
            <person name="Wolfe K.H."/>
        </authorList>
    </citation>
    <scope>NUCLEOTIDE SEQUENCE [LARGE SCALE GENOMIC DNA]</scope>
    <source>
        <strain evidence="21">ATCC MYA-139 / BCRC 22969 / CBS 8797 / CCRC 22969 / KCTC 17520 / NBRC 10181 / NCYC 3082</strain>
    </source>
</reference>
<dbReference type="STRING" id="1071383.J7RVT3"/>
<evidence type="ECO:0000256" key="6">
    <source>
        <dbReference type="ARBA" id="ARBA00022857"/>
    </source>
</evidence>
<dbReference type="AlphaFoldDB" id="J7RVT3"/>
<reference evidence="21" key="2">
    <citation type="submission" date="2012-08" db="EMBL/GenBank/DDBJ databases">
        <title>Genome sequence of Kazachstania naganishii.</title>
        <authorList>
            <person name="Gordon J.L."/>
            <person name="Armisen D."/>
            <person name="Proux-Wera E."/>
            <person name="OhEigeartaigh S.S."/>
            <person name="Byrne K.P."/>
            <person name="Wolfe K.H."/>
        </authorList>
    </citation>
    <scope>NUCLEOTIDE SEQUENCE [LARGE SCALE GENOMIC DNA]</scope>
    <source>
        <strain evidence="21">ATCC MYA-139 / BCRC 22969 / CBS 8797 / CCRC 22969 / KCTC 17520 / NBRC 10181 / NCYC 3082</strain>
    </source>
</reference>
<keyword evidence="8" id="KW-0520">NAD</keyword>
<dbReference type="EC" id="1.3.1.-" evidence="16"/>
<evidence type="ECO:0000256" key="8">
    <source>
        <dbReference type="ARBA" id="ARBA00023027"/>
    </source>
</evidence>
<dbReference type="GeneID" id="34524702"/>
<accession>J7RVT3</accession>
<evidence type="ECO:0000256" key="13">
    <source>
        <dbReference type="ARBA" id="ARBA00051932"/>
    </source>
</evidence>